<protein>
    <submittedName>
        <fullName evidence="1">Uncharacterized protein</fullName>
    </submittedName>
</protein>
<reference evidence="1 2" key="1">
    <citation type="submission" date="2009-11" db="EMBL/GenBank/DDBJ databases">
        <title>Annotation of Allomyces macrogynus ATCC 38327.</title>
        <authorList>
            <consortium name="The Broad Institute Genome Sequencing Platform"/>
            <person name="Russ C."/>
            <person name="Cuomo C."/>
            <person name="Burger G."/>
            <person name="Gray M.W."/>
            <person name="Holland P.W.H."/>
            <person name="King N."/>
            <person name="Lang F.B.F."/>
            <person name="Roger A.J."/>
            <person name="Ruiz-Trillo I."/>
            <person name="Young S.K."/>
            <person name="Zeng Q."/>
            <person name="Gargeya S."/>
            <person name="Fitzgerald M."/>
            <person name="Haas B."/>
            <person name="Abouelleil A."/>
            <person name="Alvarado L."/>
            <person name="Arachchi H.M."/>
            <person name="Berlin A."/>
            <person name="Chapman S.B."/>
            <person name="Gearin G."/>
            <person name="Goldberg J."/>
            <person name="Griggs A."/>
            <person name="Gujja S."/>
            <person name="Hansen M."/>
            <person name="Heiman D."/>
            <person name="Howarth C."/>
            <person name="Larimer J."/>
            <person name="Lui A."/>
            <person name="MacDonald P.J.P."/>
            <person name="McCowen C."/>
            <person name="Montmayeur A."/>
            <person name="Murphy C."/>
            <person name="Neiman D."/>
            <person name="Pearson M."/>
            <person name="Priest M."/>
            <person name="Roberts A."/>
            <person name="Saif S."/>
            <person name="Shea T."/>
            <person name="Sisk P."/>
            <person name="Stolte C."/>
            <person name="Sykes S."/>
            <person name="Wortman J."/>
            <person name="Nusbaum C."/>
            <person name="Birren B."/>
        </authorList>
    </citation>
    <scope>NUCLEOTIDE SEQUENCE [LARGE SCALE GENOMIC DNA]</scope>
    <source>
        <strain evidence="1 2">ATCC 38327</strain>
    </source>
</reference>
<organism evidence="1 2">
    <name type="scientific">Allomyces macrogynus (strain ATCC 38327)</name>
    <name type="common">Allomyces javanicus var. macrogynus</name>
    <dbReference type="NCBI Taxonomy" id="578462"/>
    <lineage>
        <taxon>Eukaryota</taxon>
        <taxon>Fungi</taxon>
        <taxon>Fungi incertae sedis</taxon>
        <taxon>Blastocladiomycota</taxon>
        <taxon>Blastocladiomycetes</taxon>
        <taxon>Blastocladiales</taxon>
        <taxon>Blastocladiaceae</taxon>
        <taxon>Allomyces</taxon>
    </lineage>
</organism>
<dbReference type="SUPFAM" id="SSF52047">
    <property type="entry name" value="RNI-like"/>
    <property type="match status" value="1"/>
</dbReference>
<dbReference type="OrthoDB" id="5566386at2759"/>
<dbReference type="InterPro" id="IPR032675">
    <property type="entry name" value="LRR_dom_sf"/>
</dbReference>
<evidence type="ECO:0000313" key="2">
    <source>
        <dbReference type="Proteomes" id="UP000054350"/>
    </source>
</evidence>
<dbReference type="Proteomes" id="UP000054350">
    <property type="component" value="Unassembled WGS sequence"/>
</dbReference>
<dbReference type="AlphaFoldDB" id="A0A0L0SSR3"/>
<dbReference type="VEuPathDB" id="FungiDB:AMAG_09584"/>
<evidence type="ECO:0000313" key="1">
    <source>
        <dbReference type="EMBL" id="KNE65603.1"/>
    </source>
</evidence>
<gene>
    <name evidence="1" type="ORF">AMAG_09584</name>
</gene>
<keyword evidence="2" id="KW-1185">Reference proteome</keyword>
<dbReference type="Gene3D" id="3.80.10.10">
    <property type="entry name" value="Ribonuclease Inhibitor"/>
    <property type="match status" value="1"/>
</dbReference>
<accession>A0A0L0SSR3</accession>
<dbReference type="EMBL" id="GG745348">
    <property type="protein sequence ID" value="KNE65603.1"/>
    <property type="molecule type" value="Genomic_DNA"/>
</dbReference>
<sequence>MAWGQPAWGADPAPLDPLLAQIRAGKVRDLTLFSSQRVRTEDWARLFDALADADRAGHGVRSLHISGHRIPAEANAALHTYLSEAATALTVLAILARDATDADLAPWANGLAAAQVVNLEELDVSGKALAGPCANLGRFVNAAARSLRKLDVAANAGTLSLPAGTMLPTLATLVLADCDLDAPALRGWLAVAPNVADLDVAGNAHIAADVPAWAPLAANLTAVAVAGTHFDDAALAALLHACPSLQTVNAAECRVTGTDLANDLSAPKCTTLVLRKNPVAALERVLAAVPNVEVLDVAECKGLGASHLDAVLQMPRIQTVGFRGNAVEADPAPGDKSAAVTLDLTATNLSLPVLRSWIARHPGVVNWEVASNPCGEENDGADMLELAKEILPRNLYWR</sequence>
<name>A0A0L0SSR3_ALLM3</name>
<proteinExistence type="predicted"/>
<reference evidence="2" key="2">
    <citation type="submission" date="2009-11" db="EMBL/GenBank/DDBJ databases">
        <title>The Genome Sequence of Allomyces macrogynus strain ATCC 38327.</title>
        <authorList>
            <consortium name="The Broad Institute Genome Sequencing Platform"/>
            <person name="Russ C."/>
            <person name="Cuomo C."/>
            <person name="Shea T."/>
            <person name="Young S.K."/>
            <person name="Zeng Q."/>
            <person name="Koehrsen M."/>
            <person name="Haas B."/>
            <person name="Borodovsky M."/>
            <person name="Guigo R."/>
            <person name="Alvarado L."/>
            <person name="Berlin A."/>
            <person name="Borenstein D."/>
            <person name="Chen Z."/>
            <person name="Engels R."/>
            <person name="Freedman E."/>
            <person name="Gellesch M."/>
            <person name="Goldberg J."/>
            <person name="Griggs A."/>
            <person name="Gujja S."/>
            <person name="Heiman D."/>
            <person name="Hepburn T."/>
            <person name="Howarth C."/>
            <person name="Jen D."/>
            <person name="Larson L."/>
            <person name="Lewis B."/>
            <person name="Mehta T."/>
            <person name="Park D."/>
            <person name="Pearson M."/>
            <person name="Roberts A."/>
            <person name="Saif S."/>
            <person name="Shenoy N."/>
            <person name="Sisk P."/>
            <person name="Stolte C."/>
            <person name="Sykes S."/>
            <person name="Walk T."/>
            <person name="White J."/>
            <person name="Yandava C."/>
            <person name="Burger G."/>
            <person name="Gray M.W."/>
            <person name="Holland P.W.H."/>
            <person name="King N."/>
            <person name="Lang F.B.F."/>
            <person name="Roger A.J."/>
            <person name="Ruiz-Trillo I."/>
            <person name="Lander E."/>
            <person name="Nusbaum C."/>
        </authorList>
    </citation>
    <scope>NUCLEOTIDE SEQUENCE [LARGE SCALE GENOMIC DNA]</scope>
    <source>
        <strain evidence="2">ATCC 38327</strain>
    </source>
</reference>